<dbReference type="Proteomes" id="UP000232587">
    <property type="component" value="Unassembled WGS sequence"/>
</dbReference>
<keyword evidence="2" id="KW-1185">Reference proteome</keyword>
<protein>
    <submittedName>
        <fullName evidence="1">Uncharacterized protein</fullName>
    </submittedName>
</protein>
<dbReference type="AlphaFoldDB" id="A0A2N0HKA1"/>
<accession>A0A2N0HKA1</accession>
<dbReference type="EMBL" id="PHUF01000003">
    <property type="protein sequence ID" value="PKB19376.1"/>
    <property type="molecule type" value="Genomic_DNA"/>
</dbReference>
<gene>
    <name evidence="1" type="ORF">B0I00_1608</name>
</gene>
<evidence type="ECO:0000313" key="2">
    <source>
        <dbReference type="Proteomes" id="UP000232587"/>
    </source>
</evidence>
<evidence type="ECO:0000313" key="1">
    <source>
        <dbReference type="EMBL" id="PKB19376.1"/>
    </source>
</evidence>
<reference evidence="1 2" key="1">
    <citation type="submission" date="2017-11" db="EMBL/GenBank/DDBJ databases">
        <title>Genomic Encyclopedia of Type Strains, Phase III (KMG-III): the genomes of soil and plant-associated and newly described type strains.</title>
        <authorList>
            <person name="Whitman W."/>
        </authorList>
    </citation>
    <scope>NUCLEOTIDE SEQUENCE [LARGE SCALE GENOMIC DNA]</scope>
    <source>
        <strain evidence="1 2">CGMCC 1.12274</strain>
    </source>
</reference>
<proteinExistence type="predicted"/>
<comment type="caution">
    <text evidence="1">The sequence shown here is derived from an EMBL/GenBank/DDBJ whole genome shotgun (WGS) entry which is preliminary data.</text>
</comment>
<name>A0A2N0HKA1_9SPHN</name>
<sequence length="95" mass="10369">MPISETVDTQEVFMAGPLFALILLGCTDAGDGCTRLEAPVQTYETRAECEKRQEAALQSDASLRADYPVVTAQCRIHTAARAKTPKRLLALSETR</sequence>
<organism evidence="1 2">
    <name type="scientific">Novosphingobium kunmingense</name>
    <dbReference type="NCBI Taxonomy" id="1211806"/>
    <lineage>
        <taxon>Bacteria</taxon>
        <taxon>Pseudomonadati</taxon>
        <taxon>Pseudomonadota</taxon>
        <taxon>Alphaproteobacteria</taxon>
        <taxon>Sphingomonadales</taxon>
        <taxon>Sphingomonadaceae</taxon>
        <taxon>Novosphingobium</taxon>
    </lineage>
</organism>